<reference evidence="4 5" key="1">
    <citation type="submission" date="2019-02" db="EMBL/GenBank/DDBJ databases">
        <title>Prokaryotic population dynamics and viral predation in marine succession experiment using metagenomics: the confinement effect.</title>
        <authorList>
            <person name="Haro-Moreno J.M."/>
            <person name="Rodriguez-Valera F."/>
            <person name="Lopez-Perez M."/>
        </authorList>
    </citation>
    <scope>NUCLEOTIDE SEQUENCE [LARGE SCALE GENOMIC DNA]</scope>
    <source>
        <strain evidence="4">MED-G157</strain>
    </source>
</reference>
<dbReference type="SUPFAM" id="SSF56601">
    <property type="entry name" value="beta-lactamase/transpeptidase-like"/>
    <property type="match status" value="1"/>
</dbReference>
<dbReference type="PANTHER" id="PTHR43283">
    <property type="entry name" value="BETA-LACTAMASE-RELATED"/>
    <property type="match status" value="1"/>
</dbReference>
<dbReference type="InterPro" id="IPR050789">
    <property type="entry name" value="Diverse_Enzym_Activities"/>
</dbReference>
<organism evidence="4 5">
    <name type="scientific">OM182 bacterium</name>
    <dbReference type="NCBI Taxonomy" id="2510334"/>
    <lineage>
        <taxon>Bacteria</taxon>
        <taxon>Pseudomonadati</taxon>
        <taxon>Pseudomonadota</taxon>
        <taxon>Gammaproteobacteria</taxon>
        <taxon>OMG group</taxon>
        <taxon>OM182 clade</taxon>
    </lineage>
</organism>
<dbReference type="GO" id="GO:0016787">
    <property type="term" value="F:hydrolase activity"/>
    <property type="evidence" value="ECO:0007669"/>
    <property type="project" value="UniProtKB-KW"/>
</dbReference>
<gene>
    <name evidence="4" type="ORF">EVA68_03400</name>
</gene>
<dbReference type="InterPro" id="IPR012338">
    <property type="entry name" value="Beta-lactam/transpept-like"/>
</dbReference>
<comment type="caution">
    <text evidence="4">The sequence shown here is derived from an EMBL/GenBank/DDBJ whole genome shotgun (WGS) entry which is preliminary data.</text>
</comment>
<evidence type="ECO:0000313" key="4">
    <source>
        <dbReference type="EMBL" id="RZO76746.1"/>
    </source>
</evidence>
<feature type="domain" description="Beta-lactamase-related" evidence="3">
    <location>
        <begin position="179"/>
        <end position="423"/>
    </location>
</feature>
<proteinExistence type="predicted"/>
<feature type="region of interest" description="Disordered" evidence="1">
    <location>
        <begin position="151"/>
        <end position="184"/>
    </location>
</feature>
<keyword evidence="2" id="KW-0732">Signal</keyword>
<feature type="compositionally biased region" description="Basic and acidic residues" evidence="1">
    <location>
        <begin position="152"/>
        <end position="174"/>
    </location>
</feature>
<dbReference type="Proteomes" id="UP000316199">
    <property type="component" value="Unassembled WGS sequence"/>
</dbReference>
<feature type="chain" id="PRO_5021870421" evidence="2">
    <location>
        <begin position="29"/>
        <end position="434"/>
    </location>
</feature>
<dbReference type="Pfam" id="PF00144">
    <property type="entry name" value="Beta-lactamase"/>
    <property type="match status" value="2"/>
</dbReference>
<name>A0A520S2R7_9GAMM</name>
<protein>
    <submittedName>
        <fullName evidence="4">Class A beta-lactamase-related serine hydrolase</fullName>
    </submittedName>
</protein>
<feature type="domain" description="Beta-lactamase-related" evidence="3">
    <location>
        <begin position="55"/>
        <end position="142"/>
    </location>
</feature>
<dbReference type="InterPro" id="IPR001466">
    <property type="entry name" value="Beta-lactam-related"/>
</dbReference>
<feature type="signal peptide" evidence="2">
    <location>
        <begin position="1"/>
        <end position="28"/>
    </location>
</feature>
<evidence type="ECO:0000259" key="3">
    <source>
        <dbReference type="Pfam" id="PF00144"/>
    </source>
</evidence>
<dbReference type="EMBL" id="SHAG01000008">
    <property type="protein sequence ID" value="RZO76746.1"/>
    <property type="molecule type" value="Genomic_DNA"/>
</dbReference>
<dbReference type="AlphaFoldDB" id="A0A520S2R7"/>
<evidence type="ECO:0000313" key="5">
    <source>
        <dbReference type="Proteomes" id="UP000316199"/>
    </source>
</evidence>
<evidence type="ECO:0000256" key="2">
    <source>
        <dbReference type="SAM" id="SignalP"/>
    </source>
</evidence>
<accession>A0A520S2R7</accession>
<dbReference type="PANTHER" id="PTHR43283:SF3">
    <property type="entry name" value="BETA-LACTAMASE FAMILY PROTEIN (AFU_ORTHOLOGUE AFUA_5G07500)"/>
    <property type="match status" value="1"/>
</dbReference>
<dbReference type="Gene3D" id="3.40.710.10">
    <property type="entry name" value="DD-peptidase/beta-lactamase superfamily"/>
    <property type="match status" value="1"/>
</dbReference>
<keyword evidence="4" id="KW-0378">Hydrolase</keyword>
<sequence length="434" mass="47337">MTNKLFRVNATAVLLAISLVSMVPELSAEPMHTPTKMPKAKAESVGMSTEVLGRIDEIMREQMDAGRIQGGATIVARRGKVVHFSTHGEMNVEKSRAMETDALYIMASSAKPVIGVATLMLVDEGLISLSDPISKFIPEFANQKVVVSVKSPKMDGKKEWNKEKKGNKSKEWDKSKRKVSKGKVDEPLQQLVPSEIPLTIHHLLTHTSGLPRRAILRNKGDSLATYVPKLATAPLAFQPGTRFVYGNVGIHSVLPRIIEIVSETPFNEFMQKRIFDPLEMNNTHFHVPREKVSKLVLMEAYKSKGGGGLVSTVEDFLHFEQMLLNGGELFGHRLLRPETVKMMGTNQVGDLFATSGKGVKAQKGMGFGYAVSVTLDPIAADNGRGIGAFGWGGAAGTLHWTDPENDLVGVLMLQQSGSNVGRKFAKIIGKAIID</sequence>
<evidence type="ECO:0000256" key="1">
    <source>
        <dbReference type="SAM" id="MobiDB-lite"/>
    </source>
</evidence>